<accession>A0A1V0QGK2</accession>
<feature type="compositionally biased region" description="Basic residues" evidence="1">
    <location>
        <begin position="12"/>
        <end position="22"/>
    </location>
</feature>
<name>A0A1V0QGK2_CNPV</name>
<evidence type="ECO:0000313" key="2">
    <source>
        <dbReference type="EMBL" id="ARE67495.1"/>
    </source>
</evidence>
<dbReference type="EMBL" id="KX857215">
    <property type="protein sequence ID" value="ARE67495.1"/>
    <property type="molecule type" value="Genomic_DNA"/>
</dbReference>
<feature type="compositionally biased region" description="Low complexity" evidence="1">
    <location>
        <begin position="1"/>
        <end position="11"/>
    </location>
</feature>
<dbReference type="InterPro" id="IPR007769">
    <property type="entry name" value="Poxvirus_A19"/>
</dbReference>
<reference evidence="2" key="1">
    <citation type="journal article" date="2017" name="BMC Genomics">
        <title>Genomic characterization of two novel pathogenic avipoxviruses isolated from pacific shearwaters (Ardenna spp.).</title>
        <authorList>
            <person name="Sarker S."/>
            <person name="Das S."/>
            <person name="Lavers J.L."/>
            <person name="Hutton I."/>
            <person name="Helbig K."/>
            <person name="Imbery J."/>
            <person name="Upton C."/>
            <person name="Raidal S.R."/>
        </authorList>
    </citation>
    <scope>NUCLEOTIDE SEQUENCE [LARGE SCALE GENOMIC DNA]</scope>
    <source>
        <strain evidence="2">SWPV-2</strain>
    </source>
</reference>
<proteinExistence type="predicted"/>
<protein>
    <submittedName>
        <fullName evidence="2">SWPV2-ORF244</fullName>
    </submittedName>
</protein>
<dbReference type="Pfam" id="PF05077">
    <property type="entry name" value="DUF678"/>
    <property type="match status" value="1"/>
</dbReference>
<sequence>MTGDDAASTAGAKKRKRKTRSSVRKEETAIPEDACTTCQVCQSKLVMFSGVNKYNLKEYLSIGKAFSSSNLKCIACGSSLCNLSDLSKS</sequence>
<organism evidence="2">
    <name type="scientific">Shearwaterpox virus</name>
    <dbReference type="NCBI Taxonomy" id="1974596"/>
    <lineage>
        <taxon>Viruses</taxon>
        <taxon>Varidnaviria</taxon>
        <taxon>Bamfordvirae</taxon>
        <taxon>Nucleocytoviricota</taxon>
        <taxon>Pokkesviricetes</taxon>
        <taxon>Chitovirales</taxon>
        <taxon>Poxviridae</taxon>
        <taxon>Chordopoxvirinae</taxon>
        <taxon>Avipoxvirus</taxon>
        <taxon>Avipoxvirus canarypox</taxon>
        <taxon>Canarypox virus</taxon>
    </lineage>
</organism>
<dbReference type="Proteomes" id="UP000319767">
    <property type="component" value="Segment"/>
</dbReference>
<evidence type="ECO:0000256" key="1">
    <source>
        <dbReference type="SAM" id="MobiDB-lite"/>
    </source>
</evidence>
<feature type="region of interest" description="Disordered" evidence="1">
    <location>
        <begin position="1"/>
        <end position="30"/>
    </location>
</feature>
<gene>
    <name evidence="2" type="primary">SWPV2-244</name>
</gene>